<dbReference type="InParanoid" id="A0A0N0PER7"/>
<dbReference type="Proteomes" id="UP000053240">
    <property type="component" value="Unassembled WGS sequence"/>
</dbReference>
<reference evidence="2 3" key="1">
    <citation type="journal article" date="2015" name="Nat. Commun.">
        <title>Outbred genome sequencing and CRISPR/Cas9 gene editing in butterflies.</title>
        <authorList>
            <person name="Li X."/>
            <person name="Fan D."/>
            <person name="Zhang W."/>
            <person name="Liu G."/>
            <person name="Zhang L."/>
            <person name="Zhao L."/>
            <person name="Fang X."/>
            <person name="Chen L."/>
            <person name="Dong Y."/>
            <person name="Chen Y."/>
            <person name="Ding Y."/>
            <person name="Zhao R."/>
            <person name="Feng M."/>
            <person name="Zhu Y."/>
            <person name="Feng Y."/>
            <person name="Jiang X."/>
            <person name="Zhu D."/>
            <person name="Xiang H."/>
            <person name="Feng X."/>
            <person name="Li S."/>
            <person name="Wang J."/>
            <person name="Zhang G."/>
            <person name="Kronforst M.R."/>
            <person name="Wang W."/>
        </authorList>
    </citation>
    <scope>NUCLEOTIDE SEQUENCE [LARGE SCALE GENOMIC DNA]</scope>
    <source>
        <strain evidence="2">Ya'a_city_454_Pm</strain>
        <tissue evidence="2">Whole body</tissue>
    </source>
</reference>
<keyword evidence="3" id="KW-1185">Reference proteome</keyword>
<feature type="signal peptide" evidence="1">
    <location>
        <begin position="1"/>
        <end position="17"/>
    </location>
</feature>
<sequence>MTGIYIIAVLLIGQVSAEVVELSCADNATCLNNLGRQLYTSIKQHKTVRLFDLITIEPLRTRESRSYKGPLTRLLTSHAISFDWNDFTFRLSNPEDKDDSMDLEVFENRSSKDDPETVPKKAVVKAEDELEDKLPKSRIKRKRPKKKVLQAVIPLLFGMKSTGAILFAMALVTAITMKAFFASKLALLVTIGMAMKKLYESYSNGIGLPNNPYLYSQYPIDFPSASSQGYSVNGVHTQFAPPDMYNPTAVGSQSHSHEIIHQNEVTAQQSQQAPTLLLNSTRSASERWDGKSKLLKFLEPILGSVRNVFEPLANVFYAKPATFRGLNSDVTTASSETNVEDNNIKEFLIPQPRHIAQRKMNYRMAPRTKKYTELKGTGDVQCFMEPRALLQNPIRLTRNPAAKQFSVDVDANVRNATNVRPDNADADYGHAN</sequence>
<dbReference type="AlphaFoldDB" id="A0A0N0PER7"/>
<proteinExistence type="predicted"/>
<dbReference type="InterPro" id="IPR012464">
    <property type="entry name" value="DUF1676"/>
</dbReference>
<dbReference type="GO" id="GO:0016020">
    <property type="term" value="C:membrane"/>
    <property type="evidence" value="ECO:0007669"/>
    <property type="project" value="TreeGrafter"/>
</dbReference>
<name>A0A0N0PER7_PAPMA</name>
<gene>
    <name evidence="2" type="ORF">RR48_04874</name>
</gene>
<keyword evidence="1" id="KW-0732">Signal</keyword>
<dbReference type="EMBL" id="KQ459717">
    <property type="protein sequence ID" value="KPJ20276.1"/>
    <property type="molecule type" value="Genomic_DNA"/>
</dbReference>
<dbReference type="STRING" id="76193.A0A0N0PER7"/>
<feature type="chain" id="PRO_5005857528" evidence="1">
    <location>
        <begin position="18"/>
        <end position="432"/>
    </location>
</feature>
<dbReference type="PANTHER" id="PTHR21879">
    <property type="entry name" value="FI03362P-RELATED-RELATED"/>
    <property type="match status" value="1"/>
</dbReference>
<accession>A0A0N0PER7</accession>
<protein>
    <submittedName>
        <fullName evidence="2">Uncharacterized protein</fullName>
    </submittedName>
</protein>
<evidence type="ECO:0000256" key="1">
    <source>
        <dbReference type="SAM" id="SignalP"/>
    </source>
</evidence>
<evidence type="ECO:0000313" key="2">
    <source>
        <dbReference type="EMBL" id="KPJ20276.1"/>
    </source>
</evidence>
<organism evidence="2 3">
    <name type="scientific">Papilio machaon</name>
    <name type="common">Old World swallowtail butterfly</name>
    <dbReference type="NCBI Taxonomy" id="76193"/>
    <lineage>
        <taxon>Eukaryota</taxon>
        <taxon>Metazoa</taxon>
        <taxon>Ecdysozoa</taxon>
        <taxon>Arthropoda</taxon>
        <taxon>Hexapoda</taxon>
        <taxon>Insecta</taxon>
        <taxon>Pterygota</taxon>
        <taxon>Neoptera</taxon>
        <taxon>Endopterygota</taxon>
        <taxon>Lepidoptera</taxon>
        <taxon>Glossata</taxon>
        <taxon>Ditrysia</taxon>
        <taxon>Papilionoidea</taxon>
        <taxon>Papilionidae</taxon>
        <taxon>Papilioninae</taxon>
        <taxon>Papilio</taxon>
    </lineage>
</organism>
<dbReference type="Pfam" id="PF07898">
    <property type="entry name" value="DUF1676"/>
    <property type="match status" value="1"/>
</dbReference>
<evidence type="ECO:0000313" key="3">
    <source>
        <dbReference type="Proteomes" id="UP000053240"/>
    </source>
</evidence>